<keyword evidence="3" id="KW-1185">Reference proteome</keyword>
<dbReference type="Pfam" id="PF13527">
    <property type="entry name" value="Acetyltransf_9"/>
    <property type="match status" value="1"/>
</dbReference>
<dbReference type="PROSITE" id="PS51186">
    <property type="entry name" value="GNAT"/>
    <property type="match status" value="1"/>
</dbReference>
<dbReference type="PANTHER" id="PTHR37817">
    <property type="entry name" value="N-ACETYLTRANSFERASE EIS"/>
    <property type="match status" value="1"/>
</dbReference>
<dbReference type="Gene3D" id="3.40.630.30">
    <property type="match status" value="2"/>
</dbReference>
<gene>
    <name evidence="2" type="ORF">SAMN05518684_104232</name>
</gene>
<dbReference type="SUPFAM" id="SSF55718">
    <property type="entry name" value="SCP-like"/>
    <property type="match status" value="1"/>
</dbReference>
<proteinExistence type="predicted"/>
<dbReference type="InterPro" id="IPR041380">
    <property type="entry name" value="Acetyltransf_17"/>
</dbReference>
<dbReference type="OrthoDB" id="9768284at2"/>
<dbReference type="InterPro" id="IPR025559">
    <property type="entry name" value="Eis_dom"/>
</dbReference>
<dbReference type="InterPro" id="IPR051554">
    <property type="entry name" value="Acetyltransferase_Eis"/>
</dbReference>
<dbReference type="CDD" id="cd04301">
    <property type="entry name" value="NAT_SF"/>
    <property type="match status" value="1"/>
</dbReference>
<evidence type="ECO:0000259" key="1">
    <source>
        <dbReference type="PROSITE" id="PS51186"/>
    </source>
</evidence>
<protein>
    <submittedName>
        <fullName evidence="2">Predicted acetyltransferase</fullName>
    </submittedName>
</protein>
<dbReference type="SUPFAM" id="SSF55729">
    <property type="entry name" value="Acyl-CoA N-acyltransferases (Nat)"/>
    <property type="match status" value="1"/>
</dbReference>
<accession>A0A1H9SHY0</accession>
<dbReference type="Pfam" id="PF13530">
    <property type="entry name" value="SCP2_2"/>
    <property type="match status" value="1"/>
</dbReference>
<dbReference type="STRING" id="1601833.SAMN05518684_104232"/>
<dbReference type="InterPro" id="IPR036527">
    <property type="entry name" value="SCP2_sterol-bd_dom_sf"/>
</dbReference>
<feature type="domain" description="N-acetyltransferase" evidence="1">
    <location>
        <begin position="1"/>
        <end position="169"/>
    </location>
</feature>
<dbReference type="InterPro" id="IPR016181">
    <property type="entry name" value="Acyl_CoA_acyltransferase"/>
</dbReference>
<organism evidence="2 3">
    <name type="scientific">Salipaludibacillus aurantiacus</name>
    <dbReference type="NCBI Taxonomy" id="1601833"/>
    <lineage>
        <taxon>Bacteria</taxon>
        <taxon>Bacillati</taxon>
        <taxon>Bacillota</taxon>
        <taxon>Bacilli</taxon>
        <taxon>Bacillales</taxon>
        <taxon>Bacillaceae</taxon>
    </lineage>
</organism>
<dbReference type="AlphaFoldDB" id="A0A1H9SHY0"/>
<keyword evidence="2" id="KW-0808">Transferase</keyword>
<dbReference type="GO" id="GO:0030649">
    <property type="term" value="P:aminoglycoside antibiotic catabolic process"/>
    <property type="evidence" value="ECO:0007669"/>
    <property type="project" value="TreeGrafter"/>
</dbReference>
<dbReference type="InterPro" id="IPR000182">
    <property type="entry name" value="GNAT_dom"/>
</dbReference>
<dbReference type="GO" id="GO:0034069">
    <property type="term" value="F:aminoglycoside N-acetyltransferase activity"/>
    <property type="evidence" value="ECO:0007669"/>
    <property type="project" value="TreeGrafter"/>
</dbReference>
<dbReference type="RefSeq" id="WP_093049124.1">
    <property type="nucleotide sequence ID" value="NZ_FOGT01000004.1"/>
</dbReference>
<reference evidence="3" key="1">
    <citation type="submission" date="2016-10" db="EMBL/GenBank/DDBJ databases">
        <authorList>
            <person name="Varghese N."/>
            <person name="Submissions S."/>
        </authorList>
    </citation>
    <scope>NUCLEOTIDE SEQUENCE [LARGE SCALE GENOMIC DNA]</scope>
    <source>
        <strain evidence="3">S9</strain>
    </source>
</reference>
<dbReference type="Gene3D" id="3.30.1050.10">
    <property type="entry name" value="SCP2 sterol-binding domain"/>
    <property type="match status" value="1"/>
</dbReference>
<name>A0A1H9SHY0_9BACI</name>
<evidence type="ECO:0000313" key="3">
    <source>
        <dbReference type="Proteomes" id="UP000198571"/>
    </source>
</evidence>
<dbReference type="Pfam" id="PF17668">
    <property type="entry name" value="Acetyltransf_17"/>
    <property type="match status" value="1"/>
</dbReference>
<evidence type="ECO:0000313" key="2">
    <source>
        <dbReference type="EMBL" id="SER84587.1"/>
    </source>
</evidence>
<dbReference type="Proteomes" id="UP000198571">
    <property type="component" value="Unassembled WGS sequence"/>
</dbReference>
<sequence length="406" mass="47150">MTIRKLKQSEIEYSIRMSEFAFQYHMTDEERQERLETVNPDETWVIEENGEIISKASIIPLEVYINGKAFNMGGVSGVVTWPEHRRGGLVSRLMNHCLKEMKQKGQTISFLYPFSIPFYRKYGWELFADSALLTLTREQLPKCQPWRGFVRRIDKDPALVGAVYEKWASQYSGALRRSEKWWKQSVFKRKKGTVAAYYNESGHITGYLIYEIKDRKMTIHELIWLDADTRRGLWNFISNHDSMADTISIKAAAHDRLPFLLEDPKIKREVSSYFMARIVDVKEFLALFPFENEETASPVILHVEDKICKWNEGTYIIKPAGDDGRNQVDFFPLQPENEKNRKTGASCQHPPKKGLKLSVQALTAVLFGTQSVQTLIEEEWIAGDDKSAELLARRIPRQKPFIYDFF</sequence>
<dbReference type="EMBL" id="FOGT01000004">
    <property type="protein sequence ID" value="SER84587.1"/>
    <property type="molecule type" value="Genomic_DNA"/>
</dbReference>
<dbReference type="PANTHER" id="PTHR37817:SF1">
    <property type="entry name" value="N-ACETYLTRANSFERASE EIS"/>
    <property type="match status" value="1"/>
</dbReference>